<evidence type="ECO:0000313" key="4">
    <source>
        <dbReference type="EMBL" id="PIK34711.1"/>
    </source>
</evidence>
<dbReference type="EMBL" id="MRZV01002096">
    <property type="protein sequence ID" value="PIK34711.1"/>
    <property type="molecule type" value="Genomic_DNA"/>
</dbReference>
<dbReference type="InterPro" id="IPR013087">
    <property type="entry name" value="Znf_C2H2_type"/>
</dbReference>
<feature type="domain" description="C2H2-type" evidence="3">
    <location>
        <begin position="200"/>
        <end position="228"/>
    </location>
</feature>
<feature type="compositionally biased region" description="Basic and acidic residues" evidence="2">
    <location>
        <begin position="180"/>
        <end position="190"/>
    </location>
</feature>
<protein>
    <submittedName>
        <fullName evidence="4">Zinc finger protein</fullName>
    </submittedName>
</protein>
<gene>
    <name evidence="4" type="ORF">BSL78_28469</name>
</gene>
<evidence type="ECO:0000313" key="5">
    <source>
        <dbReference type="Proteomes" id="UP000230750"/>
    </source>
</evidence>
<name>A0A2G8JG38_STIJA</name>
<dbReference type="AlphaFoldDB" id="A0A2G8JG38"/>
<feature type="region of interest" description="Disordered" evidence="2">
    <location>
        <begin position="19"/>
        <end position="58"/>
    </location>
</feature>
<keyword evidence="1" id="KW-0479">Metal-binding</keyword>
<dbReference type="Proteomes" id="UP000230750">
    <property type="component" value="Unassembled WGS sequence"/>
</dbReference>
<keyword evidence="5" id="KW-1185">Reference proteome</keyword>
<dbReference type="GO" id="GO:0008270">
    <property type="term" value="F:zinc ion binding"/>
    <property type="evidence" value="ECO:0007669"/>
    <property type="project" value="UniProtKB-KW"/>
</dbReference>
<feature type="region of interest" description="Disordered" evidence="2">
    <location>
        <begin position="164"/>
        <end position="196"/>
    </location>
</feature>
<dbReference type="PROSITE" id="PS50157">
    <property type="entry name" value="ZINC_FINGER_C2H2_2"/>
    <property type="match status" value="1"/>
</dbReference>
<feature type="compositionally biased region" description="Polar residues" evidence="2">
    <location>
        <begin position="21"/>
        <end position="38"/>
    </location>
</feature>
<sequence length="435" mass="48261">MEPQEEYEITVAVEALRDLRSQNNEGLDSSTTDRNFVSTKEKASVPTTEKASALASASDHGDVIVPGVSSQTVSKDTITTREVSGQAVSDGSGKKRKIVAKNALHETSKALKGLSLPSNLQTVSLAFPLRDSQKKRILLPKPTASSNVVSIPLSSIISQTIGVPQGVHSKSRDTLVSAEHTPDGNREKEMKKRKNRERSFPCLRCSTKTTTRQALWKHKRRFHSHEPQEGKTAERVSCDECDAFWTSATSSQSGILAAPTLIPAVSEIYAKATGLDPATRHLPDSLAYLKQKHIPKDQLERDVLTRMVTELRSRKDNPVLIYKPEGDVEYEMSSEDFVIGIQTQFQRELLKKHANKMICSHVSQGNESFLMTLLVVDKDSNDVIPVCWLLGSVQEDRLFRPFLEALRAKCGNIETDLFVTNLSSALYHVLGRHVF</sequence>
<evidence type="ECO:0000256" key="1">
    <source>
        <dbReference type="PROSITE-ProRule" id="PRU00042"/>
    </source>
</evidence>
<comment type="caution">
    <text evidence="4">The sequence shown here is derived from an EMBL/GenBank/DDBJ whole genome shotgun (WGS) entry which is preliminary data.</text>
</comment>
<evidence type="ECO:0000256" key="2">
    <source>
        <dbReference type="SAM" id="MobiDB-lite"/>
    </source>
</evidence>
<dbReference type="OrthoDB" id="1902038at2759"/>
<keyword evidence="1" id="KW-0863">Zinc-finger</keyword>
<reference evidence="4 5" key="1">
    <citation type="journal article" date="2017" name="PLoS Biol.">
        <title>The sea cucumber genome provides insights into morphological evolution and visceral regeneration.</title>
        <authorList>
            <person name="Zhang X."/>
            <person name="Sun L."/>
            <person name="Yuan J."/>
            <person name="Sun Y."/>
            <person name="Gao Y."/>
            <person name="Zhang L."/>
            <person name="Li S."/>
            <person name="Dai H."/>
            <person name="Hamel J.F."/>
            <person name="Liu C."/>
            <person name="Yu Y."/>
            <person name="Liu S."/>
            <person name="Lin W."/>
            <person name="Guo K."/>
            <person name="Jin S."/>
            <person name="Xu P."/>
            <person name="Storey K.B."/>
            <person name="Huan P."/>
            <person name="Zhang T."/>
            <person name="Zhou Y."/>
            <person name="Zhang J."/>
            <person name="Lin C."/>
            <person name="Li X."/>
            <person name="Xing L."/>
            <person name="Huo D."/>
            <person name="Sun M."/>
            <person name="Wang L."/>
            <person name="Mercier A."/>
            <person name="Li F."/>
            <person name="Yang H."/>
            <person name="Xiang J."/>
        </authorList>
    </citation>
    <scope>NUCLEOTIDE SEQUENCE [LARGE SCALE GENOMIC DNA]</scope>
    <source>
        <strain evidence="4">Shaxun</strain>
        <tissue evidence="4">Muscle</tissue>
    </source>
</reference>
<organism evidence="4 5">
    <name type="scientific">Stichopus japonicus</name>
    <name type="common">Sea cucumber</name>
    <dbReference type="NCBI Taxonomy" id="307972"/>
    <lineage>
        <taxon>Eukaryota</taxon>
        <taxon>Metazoa</taxon>
        <taxon>Echinodermata</taxon>
        <taxon>Eleutherozoa</taxon>
        <taxon>Echinozoa</taxon>
        <taxon>Holothuroidea</taxon>
        <taxon>Aspidochirotacea</taxon>
        <taxon>Aspidochirotida</taxon>
        <taxon>Stichopodidae</taxon>
        <taxon>Apostichopus</taxon>
    </lineage>
</organism>
<proteinExistence type="predicted"/>
<accession>A0A2G8JG38</accession>
<evidence type="ECO:0000259" key="3">
    <source>
        <dbReference type="PROSITE" id="PS50157"/>
    </source>
</evidence>
<keyword evidence="1" id="KW-0862">Zinc</keyword>